<dbReference type="OrthoDB" id="6398749at2759"/>
<dbReference type="HOGENOM" id="CLU_2401862_0_0_1"/>
<keyword evidence="3" id="KW-1185">Reference proteome</keyword>
<evidence type="ECO:0000313" key="3">
    <source>
        <dbReference type="Proteomes" id="UP000000305"/>
    </source>
</evidence>
<dbReference type="KEGG" id="dpx:DAPPUDRAFT_331858"/>
<gene>
    <name evidence="2" type="ORF">DAPPUDRAFT_331858</name>
</gene>
<feature type="region of interest" description="Disordered" evidence="1">
    <location>
        <begin position="1"/>
        <end position="22"/>
    </location>
</feature>
<dbReference type="Proteomes" id="UP000000305">
    <property type="component" value="Unassembled WGS sequence"/>
</dbReference>
<name>E9HNM8_DAPPU</name>
<dbReference type="STRING" id="6669.E9HNM8"/>
<proteinExistence type="predicted"/>
<evidence type="ECO:0000256" key="1">
    <source>
        <dbReference type="SAM" id="MobiDB-lite"/>
    </source>
</evidence>
<dbReference type="EMBL" id="GL732697">
    <property type="protein sequence ID" value="EFX66655.1"/>
    <property type="molecule type" value="Genomic_DNA"/>
</dbReference>
<sequence length="93" mass="9942">MAITTAPLNTTSLSSSVSSQNPTTLNVIANPAIFSPDIRPTILSSAIPPSTQQKLKEKVVKTPLKGIVIKTPEGMFLQMSDGKDCYLSILKEP</sequence>
<accession>E9HNM8</accession>
<dbReference type="AlphaFoldDB" id="E9HNM8"/>
<evidence type="ECO:0000313" key="2">
    <source>
        <dbReference type="EMBL" id="EFX66655.1"/>
    </source>
</evidence>
<feature type="compositionally biased region" description="Low complexity" evidence="1">
    <location>
        <begin position="7"/>
        <end position="22"/>
    </location>
</feature>
<protein>
    <submittedName>
        <fullName evidence="2">Uncharacterized protein</fullName>
    </submittedName>
</protein>
<dbReference type="InParanoid" id="E9HNM8"/>
<reference evidence="2 3" key="1">
    <citation type="journal article" date="2011" name="Science">
        <title>The ecoresponsive genome of Daphnia pulex.</title>
        <authorList>
            <person name="Colbourne J.K."/>
            <person name="Pfrender M.E."/>
            <person name="Gilbert D."/>
            <person name="Thomas W.K."/>
            <person name="Tucker A."/>
            <person name="Oakley T.H."/>
            <person name="Tokishita S."/>
            <person name="Aerts A."/>
            <person name="Arnold G.J."/>
            <person name="Basu M.K."/>
            <person name="Bauer D.J."/>
            <person name="Caceres C.E."/>
            <person name="Carmel L."/>
            <person name="Casola C."/>
            <person name="Choi J.H."/>
            <person name="Detter J.C."/>
            <person name="Dong Q."/>
            <person name="Dusheyko S."/>
            <person name="Eads B.D."/>
            <person name="Frohlich T."/>
            <person name="Geiler-Samerotte K.A."/>
            <person name="Gerlach D."/>
            <person name="Hatcher P."/>
            <person name="Jogdeo S."/>
            <person name="Krijgsveld J."/>
            <person name="Kriventseva E.V."/>
            <person name="Kultz D."/>
            <person name="Laforsch C."/>
            <person name="Lindquist E."/>
            <person name="Lopez J."/>
            <person name="Manak J.R."/>
            <person name="Muller J."/>
            <person name="Pangilinan J."/>
            <person name="Patwardhan R.P."/>
            <person name="Pitluck S."/>
            <person name="Pritham E.J."/>
            <person name="Rechtsteiner A."/>
            <person name="Rho M."/>
            <person name="Rogozin I.B."/>
            <person name="Sakarya O."/>
            <person name="Salamov A."/>
            <person name="Schaack S."/>
            <person name="Shapiro H."/>
            <person name="Shiga Y."/>
            <person name="Skalitzky C."/>
            <person name="Smith Z."/>
            <person name="Souvorov A."/>
            <person name="Sung W."/>
            <person name="Tang Z."/>
            <person name="Tsuchiya D."/>
            <person name="Tu H."/>
            <person name="Vos H."/>
            <person name="Wang M."/>
            <person name="Wolf Y.I."/>
            <person name="Yamagata H."/>
            <person name="Yamada T."/>
            <person name="Ye Y."/>
            <person name="Shaw J.R."/>
            <person name="Andrews J."/>
            <person name="Crease T.J."/>
            <person name="Tang H."/>
            <person name="Lucas S.M."/>
            <person name="Robertson H.M."/>
            <person name="Bork P."/>
            <person name="Koonin E.V."/>
            <person name="Zdobnov E.M."/>
            <person name="Grigoriev I.V."/>
            <person name="Lynch M."/>
            <person name="Boore J.L."/>
        </authorList>
    </citation>
    <scope>NUCLEOTIDE SEQUENCE [LARGE SCALE GENOMIC DNA]</scope>
</reference>
<organism evidence="2 3">
    <name type="scientific">Daphnia pulex</name>
    <name type="common">Water flea</name>
    <dbReference type="NCBI Taxonomy" id="6669"/>
    <lineage>
        <taxon>Eukaryota</taxon>
        <taxon>Metazoa</taxon>
        <taxon>Ecdysozoa</taxon>
        <taxon>Arthropoda</taxon>
        <taxon>Crustacea</taxon>
        <taxon>Branchiopoda</taxon>
        <taxon>Diplostraca</taxon>
        <taxon>Cladocera</taxon>
        <taxon>Anomopoda</taxon>
        <taxon>Daphniidae</taxon>
        <taxon>Daphnia</taxon>
    </lineage>
</organism>